<name>K2QKE3_MACPH</name>
<feature type="signal peptide" evidence="2">
    <location>
        <begin position="1"/>
        <end position="26"/>
    </location>
</feature>
<evidence type="ECO:0000256" key="2">
    <source>
        <dbReference type="SAM" id="SignalP"/>
    </source>
</evidence>
<evidence type="ECO:0000313" key="3">
    <source>
        <dbReference type="EMBL" id="EKG10326.1"/>
    </source>
</evidence>
<feature type="region of interest" description="Disordered" evidence="1">
    <location>
        <begin position="131"/>
        <end position="163"/>
    </location>
</feature>
<dbReference type="AlphaFoldDB" id="K2QKE3"/>
<dbReference type="Proteomes" id="UP000007129">
    <property type="component" value="Unassembled WGS sequence"/>
</dbReference>
<evidence type="ECO:0000313" key="4">
    <source>
        <dbReference type="Proteomes" id="UP000007129"/>
    </source>
</evidence>
<gene>
    <name evidence="3" type="ORF">MPH_12607</name>
</gene>
<dbReference type="HOGENOM" id="CLU_1627410_0_0_1"/>
<evidence type="ECO:0008006" key="5">
    <source>
        <dbReference type="Google" id="ProtNLM"/>
    </source>
</evidence>
<sequence length="163" mass="17808">MLSLSSNCIRWLPLTLPLSTTAPLCAEEPGCLPISAQVQDCCCAHLCSRPSHTAFGSRHDVPRENLAFRPHPQADVVQGIWRTLGGLIPPLLLDEWQSFSTHAIVLPHARPIGACRQYCVKRSQYLSEAAASAAGRSPNGGPGQLPPRKHVKQVCTARNKEKW</sequence>
<proteinExistence type="predicted"/>
<feature type="chain" id="PRO_5003867110" description="Secreted protein" evidence="2">
    <location>
        <begin position="27"/>
        <end position="163"/>
    </location>
</feature>
<keyword evidence="2" id="KW-0732">Signal</keyword>
<dbReference type="VEuPathDB" id="FungiDB:MPH_12607"/>
<dbReference type="InParanoid" id="K2QKE3"/>
<comment type="caution">
    <text evidence="3">The sequence shown here is derived from an EMBL/GenBank/DDBJ whole genome shotgun (WGS) entry which is preliminary data.</text>
</comment>
<dbReference type="EMBL" id="AHHD01000523">
    <property type="protein sequence ID" value="EKG10326.1"/>
    <property type="molecule type" value="Genomic_DNA"/>
</dbReference>
<evidence type="ECO:0000256" key="1">
    <source>
        <dbReference type="SAM" id="MobiDB-lite"/>
    </source>
</evidence>
<organism evidence="3 4">
    <name type="scientific">Macrophomina phaseolina (strain MS6)</name>
    <name type="common">Charcoal rot fungus</name>
    <dbReference type="NCBI Taxonomy" id="1126212"/>
    <lineage>
        <taxon>Eukaryota</taxon>
        <taxon>Fungi</taxon>
        <taxon>Dikarya</taxon>
        <taxon>Ascomycota</taxon>
        <taxon>Pezizomycotina</taxon>
        <taxon>Dothideomycetes</taxon>
        <taxon>Dothideomycetes incertae sedis</taxon>
        <taxon>Botryosphaeriales</taxon>
        <taxon>Botryosphaeriaceae</taxon>
        <taxon>Macrophomina</taxon>
    </lineage>
</organism>
<accession>K2QKE3</accession>
<protein>
    <recommendedName>
        <fullName evidence="5">Secreted protein</fullName>
    </recommendedName>
</protein>
<reference evidence="3 4" key="1">
    <citation type="journal article" date="2012" name="BMC Genomics">
        <title>Tools to kill: Genome of one of the most destructive plant pathogenic fungi Macrophomina phaseolina.</title>
        <authorList>
            <person name="Islam M.S."/>
            <person name="Haque M.S."/>
            <person name="Islam M.M."/>
            <person name="Emdad E.M."/>
            <person name="Halim A."/>
            <person name="Hossen Q.M.M."/>
            <person name="Hossain M.Z."/>
            <person name="Ahmed B."/>
            <person name="Rahim S."/>
            <person name="Rahman M.S."/>
            <person name="Alam M.M."/>
            <person name="Hou S."/>
            <person name="Wan X."/>
            <person name="Saito J.A."/>
            <person name="Alam M."/>
        </authorList>
    </citation>
    <scope>NUCLEOTIDE SEQUENCE [LARGE SCALE GENOMIC DNA]</scope>
    <source>
        <strain evidence="3 4">MS6</strain>
    </source>
</reference>